<dbReference type="CDD" id="cd15939">
    <property type="entry name" value="7tmA_OR4A-like"/>
    <property type="match status" value="1"/>
</dbReference>
<dbReference type="InterPro" id="IPR000725">
    <property type="entry name" value="Olfact_rcpt"/>
</dbReference>
<keyword evidence="13" id="KW-1185">Reference proteome</keyword>
<dbReference type="PROSITE" id="PS00237">
    <property type="entry name" value="G_PROTEIN_RECEP_F1_1"/>
    <property type="match status" value="1"/>
</dbReference>
<dbReference type="InterPro" id="IPR000276">
    <property type="entry name" value="GPCR_Rhodpsn"/>
</dbReference>
<reference evidence="12" key="3">
    <citation type="submission" date="2025-09" db="UniProtKB">
        <authorList>
            <consortium name="Ensembl"/>
        </authorList>
    </citation>
    <scope>IDENTIFICATION</scope>
</reference>
<keyword evidence="8 9" id="KW-0807">Transducer</keyword>
<evidence type="ECO:0000256" key="4">
    <source>
        <dbReference type="ARBA" id="ARBA00022989"/>
    </source>
</evidence>
<evidence type="ECO:0000256" key="7">
    <source>
        <dbReference type="ARBA" id="ARBA00023170"/>
    </source>
</evidence>
<keyword evidence="5 9" id="KW-0297">G-protein coupled receptor</keyword>
<dbReference type="GO" id="GO:0004984">
    <property type="term" value="F:olfactory receptor activity"/>
    <property type="evidence" value="ECO:0007669"/>
    <property type="project" value="InterPro"/>
</dbReference>
<gene>
    <name evidence="12" type="primary">LOC100924068</name>
</gene>
<dbReference type="RefSeq" id="XP_003773825.2">
    <property type="nucleotide sequence ID" value="XM_003773777.2"/>
</dbReference>
<keyword evidence="4 10" id="KW-1133">Transmembrane helix</keyword>
<dbReference type="InterPro" id="IPR017452">
    <property type="entry name" value="GPCR_Rhodpsn_7TM"/>
</dbReference>
<feature type="transmembrane region" description="Helical" evidence="10">
    <location>
        <begin position="96"/>
        <end position="118"/>
    </location>
</feature>
<evidence type="ECO:0000256" key="10">
    <source>
        <dbReference type="RuleBase" id="RU363047"/>
    </source>
</evidence>
<dbReference type="SUPFAM" id="SSF81321">
    <property type="entry name" value="Family A G protein-coupled receptor-like"/>
    <property type="match status" value="1"/>
</dbReference>
<dbReference type="FunCoup" id="A0A7N4PPZ8">
    <property type="interactions" value="461"/>
</dbReference>
<dbReference type="Pfam" id="PF13853">
    <property type="entry name" value="7tm_4"/>
    <property type="match status" value="1"/>
</dbReference>
<feature type="transmembrane region" description="Helical" evidence="10">
    <location>
        <begin position="234"/>
        <end position="257"/>
    </location>
</feature>
<sequence>MENRNNVTEFVLLGLSQNPEVQKILFFVFLIIYILTVVGNNLIIITVIGSKNLKSPMYFFLAFLSFMDFIYSTIIVPKMTLDMLNEKATISFQACMVQLFLEHLFGGAEVFLLIFMAYDRYVAICKPLYYLVTMRWHVCVLLLVVSWIGGFMHSLIQLLFIIRLPFCGPNIIDHFICDMYPLLELSCTDTDITGILVVANGGAICTIIFLLLLISYGVILHSLKSQSLEGRQKALSTCISHITVVVCFFVPCIFMYVRPVCTFPIDKSVTVFYTIITPMLNPLIYTLRNTEMKNAMKKLWKRNVLFSNKVMVGPVNQ</sequence>
<dbReference type="InParanoid" id="A0A7N4PPZ8"/>
<keyword evidence="10" id="KW-1003">Cell membrane</keyword>
<keyword evidence="10" id="KW-0716">Sensory transduction</keyword>
<evidence type="ECO:0000313" key="12">
    <source>
        <dbReference type="Ensembl" id="ENSSHAP00000040754.1"/>
    </source>
</evidence>
<evidence type="ECO:0000256" key="9">
    <source>
        <dbReference type="RuleBase" id="RU000688"/>
    </source>
</evidence>
<keyword evidence="2 9" id="KW-0812">Transmembrane</keyword>
<name>A0A7N4PPZ8_SARHA</name>
<keyword evidence="3 10" id="KW-0552">Olfaction</keyword>
<dbReference type="GeneID" id="100924068"/>
<evidence type="ECO:0000256" key="5">
    <source>
        <dbReference type="ARBA" id="ARBA00023040"/>
    </source>
</evidence>
<feature type="transmembrane region" description="Helical" evidence="10">
    <location>
        <begin position="269"/>
        <end position="287"/>
    </location>
</feature>
<proteinExistence type="inferred from homology"/>
<dbReference type="AlphaFoldDB" id="A0A7N4PPZ8"/>
<dbReference type="PROSITE" id="PS50262">
    <property type="entry name" value="G_PROTEIN_RECEP_F1_2"/>
    <property type="match status" value="1"/>
</dbReference>
<feature type="domain" description="G-protein coupled receptors family 1 profile" evidence="11">
    <location>
        <begin position="39"/>
        <end position="285"/>
    </location>
</feature>
<protein>
    <recommendedName>
        <fullName evidence="10">Olfactory receptor</fullName>
    </recommendedName>
</protein>
<dbReference type="PANTHER" id="PTHR48002">
    <property type="entry name" value="OLFACTORY RECEPTOR"/>
    <property type="match status" value="1"/>
</dbReference>
<dbReference type="InterPro" id="IPR050427">
    <property type="entry name" value="Olfactory_Receptors"/>
</dbReference>
<keyword evidence="6 10" id="KW-0472">Membrane</keyword>
<dbReference type="KEGG" id="shr:100924068"/>
<accession>A0A7N4PPZ8</accession>
<dbReference type="GO" id="GO:0004930">
    <property type="term" value="F:G protein-coupled receptor activity"/>
    <property type="evidence" value="ECO:0007669"/>
    <property type="project" value="UniProtKB-KW"/>
</dbReference>
<dbReference type="PRINTS" id="PR00237">
    <property type="entry name" value="GPCRRHODOPSN"/>
</dbReference>
<feature type="transmembrane region" description="Helical" evidence="10">
    <location>
        <begin position="192"/>
        <end position="214"/>
    </location>
</feature>
<dbReference type="Ensembl" id="ENSSHAT00000035094.1">
    <property type="protein sequence ID" value="ENSSHAP00000040754.1"/>
    <property type="gene ID" value="ENSSHAG00000031708.1"/>
</dbReference>
<dbReference type="GeneTree" id="ENSGT00940000154970"/>
<evidence type="ECO:0000256" key="8">
    <source>
        <dbReference type="ARBA" id="ARBA00023224"/>
    </source>
</evidence>
<organism evidence="12 13">
    <name type="scientific">Sarcophilus harrisii</name>
    <name type="common">Tasmanian devil</name>
    <name type="synonym">Sarcophilus laniarius</name>
    <dbReference type="NCBI Taxonomy" id="9305"/>
    <lineage>
        <taxon>Eukaryota</taxon>
        <taxon>Metazoa</taxon>
        <taxon>Chordata</taxon>
        <taxon>Craniata</taxon>
        <taxon>Vertebrata</taxon>
        <taxon>Euteleostomi</taxon>
        <taxon>Mammalia</taxon>
        <taxon>Metatheria</taxon>
        <taxon>Dasyuromorphia</taxon>
        <taxon>Dasyuridae</taxon>
        <taxon>Sarcophilus</taxon>
    </lineage>
</organism>
<reference evidence="12 13" key="1">
    <citation type="journal article" date="2011" name="Proc. Natl. Acad. Sci. U.S.A.">
        <title>Genetic diversity and population structure of the endangered marsupial Sarcophilus harrisii (Tasmanian devil).</title>
        <authorList>
            <person name="Miller W."/>
            <person name="Hayes V.M."/>
            <person name="Ratan A."/>
            <person name="Petersen D.C."/>
            <person name="Wittekindt N.E."/>
            <person name="Miller J."/>
            <person name="Walenz B."/>
            <person name="Knight J."/>
            <person name="Qi J."/>
            <person name="Zhao F."/>
            <person name="Wang Q."/>
            <person name="Bedoya-Reina O.C."/>
            <person name="Katiyar N."/>
            <person name="Tomsho L.P."/>
            <person name="Kasson L.M."/>
            <person name="Hardie R.A."/>
            <person name="Woodbridge P."/>
            <person name="Tindall E.A."/>
            <person name="Bertelsen M.F."/>
            <person name="Dixon D."/>
            <person name="Pyecroft S."/>
            <person name="Helgen K.M."/>
            <person name="Lesk A.M."/>
            <person name="Pringle T.H."/>
            <person name="Patterson N."/>
            <person name="Zhang Y."/>
            <person name="Kreiss A."/>
            <person name="Woods G.M."/>
            <person name="Jones M.E."/>
            <person name="Schuster S.C."/>
        </authorList>
    </citation>
    <scope>NUCLEOTIDE SEQUENCE [LARGE SCALE GENOMIC DNA]</scope>
</reference>
<dbReference type="FunFam" id="1.20.1070.10:FF:000007">
    <property type="entry name" value="Olfactory receptor"/>
    <property type="match status" value="1"/>
</dbReference>
<feature type="transmembrane region" description="Helical" evidence="10">
    <location>
        <begin position="57"/>
        <end position="76"/>
    </location>
</feature>
<keyword evidence="7 9" id="KW-0675">Receptor</keyword>
<comment type="subcellular location">
    <subcellularLocation>
        <location evidence="10">Cell membrane</location>
        <topology evidence="10">Multi-pass membrane protein</topology>
    </subcellularLocation>
    <subcellularLocation>
        <location evidence="1">Membrane</location>
        <topology evidence="1">Multi-pass membrane protein</topology>
    </subcellularLocation>
</comment>
<dbReference type="Gene3D" id="1.20.1070.10">
    <property type="entry name" value="Rhodopsin 7-helix transmembrane proteins"/>
    <property type="match status" value="1"/>
</dbReference>
<dbReference type="GO" id="GO:0005886">
    <property type="term" value="C:plasma membrane"/>
    <property type="evidence" value="ECO:0007669"/>
    <property type="project" value="UniProtKB-SubCell"/>
</dbReference>
<dbReference type="OrthoDB" id="10017003at2759"/>
<evidence type="ECO:0000256" key="2">
    <source>
        <dbReference type="ARBA" id="ARBA00022692"/>
    </source>
</evidence>
<reference evidence="12" key="2">
    <citation type="submission" date="2025-08" db="UniProtKB">
        <authorList>
            <consortium name="Ensembl"/>
        </authorList>
    </citation>
    <scope>IDENTIFICATION</scope>
</reference>
<comment type="similarity">
    <text evidence="9">Belongs to the G-protein coupled receptor 1 family.</text>
</comment>
<evidence type="ECO:0000256" key="1">
    <source>
        <dbReference type="ARBA" id="ARBA00004141"/>
    </source>
</evidence>
<feature type="transmembrane region" description="Helical" evidence="10">
    <location>
        <begin position="138"/>
        <end position="162"/>
    </location>
</feature>
<dbReference type="PRINTS" id="PR00245">
    <property type="entry name" value="OLFACTORYR"/>
</dbReference>
<dbReference type="Proteomes" id="UP000007648">
    <property type="component" value="Unassembled WGS sequence"/>
</dbReference>
<evidence type="ECO:0000256" key="6">
    <source>
        <dbReference type="ARBA" id="ARBA00023136"/>
    </source>
</evidence>
<evidence type="ECO:0000256" key="3">
    <source>
        <dbReference type="ARBA" id="ARBA00022725"/>
    </source>
</evidence>
<evidence type="ECO:0000259" key="11">
    <source>
        <dbReference type="PROSITE" id="PS50262"/>
    </source>
</evidence>
<feature type="transmembrane region" description="Helical" evidence="10">
    <location>
        <begin position="24"/>
        <end position="45"/>
    </location>
</feature>
<evidence type="ECO:0000313" key="13">
    <source>
        <dbReference type="Proteomes" id="UP000007648"/>
    </source>
</evidence>